<feature type="signal peptide" evidence="3">
    <location>
        <begin position="1"/>
        <end position="22"/>
    </location>
</feature>
<keyword evidence="2" id="KW-1133">Transmembrane helix</keyword>
<reference evidence="4 5" key="2">
    <citation type="journal article" date="2019" name="G3 (Bethesda)">
        <title>Hybrid Assembly of the Genome of the Entomopathogenic Nematode Steinernema carpocapsae Identifies the X-Chromosome.</title>
        <authorList>
            <person name="Serra L."/>
            <person name="Macchietto M."/>
            <person name="Macias-Munoz A."/>
            <person name="McGill C.J."/>
            <person name="Rodriguez I.M."/>
            <person name="Rodriguez B."/>
            <person name="Murad R."/>
            <person name="Mortazavi A."/>
        </authorList>
    </citation>
    <scope>NUCLEOTIDE SEQUENCE [LARGE SCALE GENOMIC DNA]</scope>
    <source>
        <strain evidence="4 5">ALL</strain>
    </source>
</reference>
<feature type="transmembrane region" description="Helical" evidence="2">
    <location>
        <begin position="141"/>
        <end position="167"/>
    </location>
</feature>
<evidence type="ECO:0000256" key="1">
    <source>
        <dbReference type="SAM" id="MobiDB-lite"/>
    </source>
</evidence>
<proteinExistence type="predicted"/>
<comment type="caution">
    <text evidence="4">The sequence shown here is derived from an EMBL/GenBank/DDBJ whole genome shotgun (WGS) entry which is preliminary data.</text>
</comment>
<accession>A0A4U5MQG4</accession>
<dbReference type="Proteomes" id="UP000298663">
    <property type="component" value="Unassembled WGS sequence"/>
</dbReference>
<organism evidence="4 5">
    <name type="scientific">Steinernema carpocapsae</name>
    <name type="common">Entomopathogenic nematode</name>
    <dbReference type="NCBI Taxonomy" id="34508"/>
    <lineage>
        <taxon>Eukaryota</taxon>
        <taxon>Metazoa</taxon>
        <taxon>Ecdysozoa</taxon>
        <taxon>Nematoda</taxon>
        <taxon>Chromadorea</taxon>
        <taxon>Rhabditida</taxon>
        <taxon>Tylenchina</taxon>
        <taxon>Panagrolaimomorpha</taxon>
        <taxon>Strongyloidoidea</taxon>
        <taxon>Steinernematidae</taxon>
        <taxon>Steinernema</taxon>
    </lineage>
</organism>
<keyword evidence="5" id="KW-1185">Reference proteome</keyword>
<keyword evidence="3" id="KW-0732">Signal</keyword>
<dbReference type="AlphaFoldDB" id="A0A4U5MQG4"/>
<dbReference type="EMBL" id="AZBU02000006">
    <property type="protein sequence ID" value="TKR71834.1"/>
    <property type="molecule type" value="Genomic_DNA"/>
</dbReference>
<protein>
    <submittedName>
        <fullName evidence="4">Uncharacterized protein</fullName>
    </submittedName>
</protein>
<keyword evidence="2" id="KW-0812">Transmembrane</keyword>
<evidence type="ECO:0000313" key="5">
    <source>
        <dbReference type="Proteomes" id="UP000298663"/>
    </source>
</evidence>
<sequence length="204" mass="23207">MRSGRCFRPFLILLLLLHRAASRMSRTDTFYTIKWTTTGDSIITVEGQFREYGAVRVAKIKLHQLQEDWCPLGIEILRDTRFSFQKAWTEEERAQFEAQLKADGCLDNSKKKGFKMVETDEKIEREQSKVEDEEEPGSTTAMIAFLVTGPGAVVIIAAFIAVFVIMCRRSKTQAPPKDELRSRVESKSTSEAEAKRSEAESDCE</sequence>
<evidence type="ECO:0000313" key="4">
    <source>
        <dbReference type="EMBL" id="TKR71834.1"/>
    </source>
</evidence>
<evidence type="ECO:0000256" key="2">
    <source>
        <dbReference type="SAM" id="Phobius"/>
    </source>
</evidence>
<name>A0A4U5MQG4_STECR</name>
<feature type="compositionally biased region" description="Basic and acidic residues" evidence="1">
    <location>
        <begin position="176"/>
        <end position="204"/>
    </location>
</feature>
<reference evidence="4 5" key="1">
    <citation type="journal article" date="2015" name="Genome Biol.">
        <title>Comparative genomics of Steinernema reveals deeply conserved gene regulatory networks.</title>
        <authorList>
            <person name="Dillman A.R."/>
            <person name="Macchietto M."/>
            <person name="Porter C.F."/>
            <person name="Rogers A."/>
            <person name="Williams B."/>
            <person name="Antoshechkin I."/>
            <person name="Lee M.M."/>
            <person name="Goodwin Z."/>
            <person name="Lu X."/>
            <person name="Lewis E.E."/>
            <person name="Goodrich-Blair H."/>
            <person name="Stock S.P."/>
            <person name="Adams B.J."/>
            <person name="Sternberg P.W."/>
            <person name="Mortazavi A."/>
        </authorList>
    </citation>
    <scope>NUCLEOTIDE SEQUENCE [LARGE SCALE GENOMIC DNA]</scope>
    <source>
        <strain evidence="4 5">ALL</strain>
    </source>
</reference>
<evidence type="ECO:0000256" key="3">
    <source>
        <dbReference type="SAM" id="SignalP"/>
    </source>
</evidence>
<feature type="chain" id="PRO_5020685979" evidence="3">
    <location>
        <begin position="23"/>
        <end position="204"/>
    </location>
</feature>
<feature type="region of interest" description="Disordered" evidence="1">
    <location>
        <begin position="172"/>
        <end position="204"/>
    </location>
</feature>
<gene>
    <name evidence="4" type="ORF">L596_019369</name>
</gene>
<keyword evidence="2" id="KW-0472">Membrane</keyword>